<dbReference type="EMBL" id="AOKY01000496">
    <property type="protein sequence ID" value="KDB21447.1"/>
    <property type="molecule type" value="Genomic_DNA"/>
</dbReference>
<proteinExistence type="predicted"/>
<name>A0A059J1R0_TRIIM</name>
<accession>A0A059J1R0</accession>
<evidence type="ECO:0000256" key="1">
    <source>
        <dbReference type="SAM" id="MobiDB-lite"/>
    </source>
</evidence>
<feature type="compositionally biased region" description="Basic and acidic residues" evidence="1">
    <location>
        <begin position="212"/>
        <end position="222"/>
    </location>
</feature>
<dbReference type="PANTHER" id="PTHR37612:SF20">
    <property type="entry name" value="PER-HEXAMER REPEAT PROTEIN 5-RELATED"/>
    <property type="match status" value="1"/>
</dbReference>
<protein>
    <submittedName>
        <fullName evidence="2">Uncharacterized protein</fullName>
    </submittedName>
</protein>
<feature type="region of interest" description="Disordered" evidence="1">
    <location>
        <begin position="1"/>
        <end position="257"/>
    </location>
</feature>
<keyword evidence="3" id="KW-1185">Reference proteome</keyword>
<feature type="compositionally biased region" description="Polar residues" evidence="1">
    <location>
        <begin position="139"/>
        <end position="148"/>
    </location>
</feature>
<gene>
    <name evidence="2" type="ORF">H109_06615</name>
</gene>
<dbReference type="AlphaFoldDB" id="A0A059J1R0"/>
<reference evidence="2 3" key="1">
    <citation type="submission" date="2014-02" db="EMBL/GenBank/DDBJ databases">
        <title>The Genome Sequence of Trichophyton interdigitale MR816.</title>
        <authorList>
            <consortium name="The Broad Institute Genomics Platform"/>
            <person name="Cuomo C.A."/>
            <person name="White T.C."/>
            <person name="Graser Y."/>
            <person name="Martinez-Rossi N."/>
            <person name="Heitman J."/>
            <person name="Young S.K."/>
            <person name="Zeng Q."/>
            <person name="Gargeya S."/>
            <person name="Abouelleil A."/>
            <person name="Alvarado L."/>
            <person name="Chapman S.B."/>
            <person name="Gainer-Dewar J."/>
            <person name="Goldberg J."/>
            <person name="Griggs A."/>
            <person name="Gujja S."/>
            <person name="Hansen M."/>
            <person name="Howarth C."/>
            <person name="Imamovic A."/>
            <person name="Larimer J."/>
            <person name="Martinez D."/>
            <person name="Murphy C."/>
            <person name="Pearson M.D."/>
            <person name="Persinoti G."/>
            <person name="Poon T."/>
            <person name="Priest M."/>
            <person name="Roberts A.D."/>
            <person name="Saif S."/>
            <person name="Shea T.D."/>
            <person name="Sykes S.N."/>
            <person name="Wortman J."/>
            <person name="Nusbaum C."/>
            <person name="Birren B."/>
        </authorList>
    </citation>
    <scope>NUCLEOTIDE SEQUENCE [LARGE SCALE GENOMIC DNA]</scope>
    <source>
        <strain evidence="2 3">MR816</strain>
    </source>
</reference>
<dbReference type="HOGENOM" id="CLU_016211_0_0_1"/>
<feature type="compositionally biased region" description="Basic and acidic residues" evidence="1">
    <location>
        <begin position="157"/>
        <end position="167"/>
    </location>
</feature>
<sequence>MKPHAYNGRRTGPGEAGDSRRGAEPYTEPYDHHSSAMRRMQRVLRLSRPYIPEAEQSERADQGESNDEEAQREQAEQETGEQGPTEQAQEVQTGQDGQQIGPGMQQPVEQRQAVSPEEEQGAAATAEEVQAEQPEPVSQADQAEQPETQLAAPLAMDEAREPGEAGRSRRGQGRRRGRGRRAAPGSGAGRGRAGEQPPEVTRARGGGVGRGRAAEQRSETNRARGAGRRRQRGRGRRRGQVQGQGAILELEQRLEQQPSGEPNFGPLLVQPVVNLEPQFESRFETEVRVVTPGQPQARIGEQLVREQVVQQELTDILAQQESQPELPPVPAPVPAPAETIPPQLMHLRRLPAPAVRPHIAHSQRVQALLQEQQQDLLRQQHAREALEEELAQPQAITSQQERLERVQVNLRTRELQMMGETRERQPDPEIRRVELAVHQSQVREVEVLQAQMELMQAQQRLLFETRIQEAMNESLEDLQQRQHQEEDDGRPNFLETSAEGQQQLQPQLPASNEIESIPQPLHDGMPPNMVAFPGTDFARRPISPLIIPPDIRRELMQDNPEDGDHQYDGGIALGQENINWNGNGNGNNNTNDHRNGSGNGNGYNNGNSNINGYNNGNGYSNGYMNGDGNGDGYVNGNGNGDGYVNGNGNGNGYVNGNGNGNTNGGEEMTGIEVRFAIEQEVQQLTWAQLEEIQQDHTRREQQDSNGMDATAASRLLSHWSGRRVCPTTQFPAIPEYHPHYRSDGFYPVSRGISEALSNVLAARIEDGECIVNEEYEYFNLASGRSEELMHDGPTGDRDPLTEDNLHVGMVLVGQTTPAEYEHWKMGQDTDATWTKVELGEEVAKLRVQMERWEATVKWMWQMAEVWERDGGFEEVVEFDAGVLESMRLDGEVSDDDELAGFMDDLDVSVTTTDYDAVYC</sequence>
<feature type="region of interest" description="Disordered" evidence="1">
    <location>
        <begin position="477"/>
        <end position="542"/>
    </location>
</feature>
<evidence type="ECO:0000313" key="3">
    <source>
        <dbReference type="Proteomes" id="UP000024533"/>
    </source>
</evidence>
<dbReference type="InterPro" id="IPR052258">
    <property type="entry name" value="Diverse_Func_Domain-Protein"/>
</dbReference>
<dbReference type="Proteomes" id="UP000024533">
    <property type="component" value="Unassembled WGS sequence"/>
</dbReference>
<feature type="compositionally biased region" description="Low complexity" evidence="1">
    <location>
        <begin position="80"/>
        <end position="90"/>
    </location>
</feature>
<dbReference type="OrthoDB" id="4174384at2759"/>
<feature type="compositionally biased region" description="Polar residues" evidence="1">
    <location>
        <begin position="494"/>
        <end position="514"/>
    </location>
</feature>
<comment type="caution">
    <text evidence="2">The sequence shown here is derived from an EMBL/GenBank/DDBJ whole genome shotgun (WGS) entry which is preliminary data.</text>
</comment>
<feature type="compositionally biased region" description="Low complexity" evidence="1">
    <location>
        <begin position="574"/>
        <end position="590"/>
    </location>
</feature>
<evidence type="ECO:0000313" key="2">
    <source>
        <dbReference type="EMBL" id="KDB21447.1"/>
    </source>
</evidence>
<dbReference type="STRING" id="1215338.A0A059J1R0"/>
<feature type="compositionally biased region" description="Basic and acidic residues" evidence="1">
    <location>
        <begin position="17"/>
        <end position="34"/>
    </location>
</feature>
<feature type="compositionally biased region" description="Low complexity" evidence="1">
    <location>
        <begin position="121"/>
        <end position="136"/>
    </location>
</feature>
<feature type="region of interest" description="Disordered" evidence="1">
    <location>
        <begin position="574"/>
        <end position="603"/>
    </location>
</feature>
<feature type="compositionally biased region" description="Basic residues" evidence="1">
    <location>
        <begin position="168"/>
        <end position="181"/>
    </location>
</feature>
<dbReference type="OMA" id="ERWEATV"/>
<organism evidence="2 3">
    <name type="scientific">Trichophyton interdigitale (strain MR816)</name>
    <dbReference type="NCBI Taxonomy" id="1215338"/>
    <lineage>
        <taxon>Eukaryota</taxon>
        <taxon>Fungi</taxon>
        <taxon>Dikarya</taxon>
        <taxon>Ascomycota</taxon>
        <taxon>Pezizomycotina</taxon>
        <taxon>Eurotiomycetes</taxon>
        <taxon>Eurotiomycetidae</taxon>
        <taxon>Onygenales</taxon>
        <taxon>Arthrodermataceae</taxon>
        <taxon>Trichophyton</taxon>
    </lineage>
</organism>
<feature type="compositionally biased region" description="Basic residues" evidence="1">
    <location>
        <begin position="225"/>
        <end position="239"/>
    </location>
</feature>
<dbReference type="PANTHER" id="PTHR37612">
    <property type="entry name" value="FIBROIN HEAVY CHAIN FIB-H LIKE PROTEIN"/>
    <property type="match status" value="1"/>
</dbReference>